<dbReference type="InterPro" id="IPR052155">
    <property type="entry name" value="Biofilm_reg_signaling"/>
</dbReference>
<dbReference type="EMBL" id="JADOUF010000001">
    <property type="protein sequence ID" value="MBG6138676.1"/>
    <property type="molecule type" value="Genomic_DNA"/>
</dbReference>
<feature type="domain" description="PAS" evidence="2">
    <location>
        <begin position="241"/>
        <end position="311"/>
    </location>
</feature>
<proteinExistence type="predicted"/>
<evidence type="ECO:0000256" key="1">
    <source>
        <dbReference type="SAM" id="Phobius"/>
    </source>
</evidence>
<keyword evidence="1" id="KW-1133">Transmembrane helix</keyword>
<dbReference type="SMART" id="SM00267">
    <property type="entry name" value="GGDEF"/>
    <property type="match status" value="1"/>
</dbReference>
<dbReference type="CDD" id="cd00130">
    <property type="entry name" value="PAS"/>
    <property type="match status" value="1"/>
</dbReference>
<dbReference type="SMART" id="SM00052">
    <property type="entry name" value="EAL"/>
    <property type="match status" value="1"/>
</dbReference>
<dbReference type="SMART" id="SM00091">
    <property type="entry name" value="PAS"/>
    <property type="match status" value="1"/>
</dbReference>
<dbReference type="NCBIfam" id="TIGR00254">
    <property type="entry name" value="GGDEF"/>
    <property type="match status" value="1"/>
</dbReference>
<keyword evidence="1" id="KW-0812">Transmembrane</keyword>
<evidence type="ECO:0000259" key="2">
    <source>
        <dbReference type="PROSITE" id="PS50112"/>
    </source>
</evidence>
<protein>
    <submittedName>
        <fullName evidence="5">Diguanylate cyclase (GGDEF)-like protein/PAS domain S-box-containing protein</fullName>
    </submittedName>
</protein>
<dbReference type="PANTHER" id="PTHR44757">
    <property type="entry name" value="DIGUANYLATE CYCLASE DGCP"/>
    <property type="match status" value="1"/>
</dbReference>
<dbReference type="Pfam" id="PF00563">
    <property type="entry name" value="EAL"/>
    <property type="match status" value="1"/>
</dbReference>
<dbReference type="Gene3D" id="3.30.70.270">
    <property type="match status" value="1"/>
</dbReference>
<organism evidence="5 6">
    <name type="scientific">Longispora fulva</name>
    <dbReference type="NCBI Taxonomy" id="619741"/>
    <lineage>
        <taxon>Bacteria</taxon>
        <taxon>Bacillati</taxon>
        <taxon>Actinomycetota</taxon>
        <taxon>Actinomycetes</taxon>
        <taxon>Micromonosporales</taxon>
        <taxon>Micromonosporaceae</taxon>
        <taxon>Longispora</taxon>
    </lineage>
</organism>
<dbReference type="CDD" id="cd01948">
    <property type="entry name" value="EAL"/>
    <property type="match status" value="1"/>
</dbReference>
<dbReference type="InterPro" id="IPR035965">
    <property type="entry name" value="PAS-like_dom_sf"/>
</dbReference>
<dbReference type="Gene3D" id="3.20.20.450">
    <property type="entry name" value="EAL domain"/>
    <property type="match status" value="1"/>
</dbReference>
<dbReference type="PROSITE" id="PS50112">
    <property type="entry name" value="PAS"/>
    <property type="match status" value="1"/>
</dbReference>
<gene>
    <name evidence="5" type="ORF">IW245_004870</name>
</gene>
<feature type="transmembrane region" description="Helical" evidence="1">
    <location>
        <begin position="142"/>
        <end position="159"/>
    </location>
</feature>
<dbReference type="SUPFAM" id="SSF55785">
    <property type="entry name" value="PYP-like sensor domain (PAS domain)"/>
    <property type="match status" value="1"/>
</dbReference>
<dbReference type="RefSeq" id="WP_197005411.1">
    <property type="nucleotide sequence ID" value="NZ_BONS01000009.1"/>
</dbReference>
<dbReference type="Gene3D" id="3.30.450.20">
    <property type="entry name" value="PAS domain"/>
    <property type="match status" value="1"/>
</dbReference>
<dbReference type="SUPFAM" id="SSF141868">
    <property type="entry name" value="EAL domain-like"/>
    <property type="match status" value="1"/>
</dbReference>
<keyword evidence="1" id="KW-0472">Membrane</keyword>
<keyword evidence="6" id="KW-1185">Reference proteome</keyword>
<dbReference type="PROSITE" id="PS50883">
    <property type="entry name" value="EAL"/>
    <property type="match status" value="1"/>
</dbReference>
<dbReference type="InterPro" id="IPR029787">
    <property type="entry name" value="Nucleotide_cyclase"/>
</dbReference>
<dbReference type="InterPro" id="IPR000160">
    <property type="entry name" value="GGDEF_dom"/>
</dbReference>
<feature type="transmembrane region" description="Helical" evidence="1">
    <location>
        <begin position="24"/>
        <end position="40"/>
    </location>
</feature>
<evidence type="ECO:0000259" key="3">
    <source>
        <dbReference type="PROSITE" id="PS50883"/>
    </source>
</evidence>
<dbReference type="AlphaFoldDB" id="A0A8J7GW59"/>
<accession>A0A8J7GW59</accession>
<dbReference type="SUPFAM" id="SSF55073">
    <property type="entry name" value="Nucleotide cyclase"/>
    <property type="match status" value="1"/>
</dbReference>
<evidence type="ECO:0000313" key="5">
    <source>
        <dbReference type="EMBL" id="MBG6138676.1"/>
    </source>
</evidence>
<feature type="domain" description="GGDEF" evidence="4">
    <location>
        <begin position="394"/>
        <end position="524"/>
    </location>
</feature>
<dbReference type="PROSITE" id="PS50887">
    <property type="entry name" value="GGDEF"/>
    <property type="match status" value="1"/>
</dbReference>
<dbReference type="InterPro" id="IPR043128">
    <property type="entry name" value="Rev_trsase/Diguanyl_cyclase"/>
</dbReference>
<feature type="transmembrane region" description="Helical" evidence="1">
    <location>
        <begin position="109"/>
        <end position="130"/>
    </location>
</feature>
<dbReference type="NCBIfam" id="TIGR00229">
    <property type="entry name" value="sensory_box"/>
    <property type="match status" value="1"/>
</dbReference>
<comment type="caution">
    <text evidence="5">The sequence shown here is derived from an EMBL/GenBank/DDBJ whole genome shotgun (WGS) entry which is preliminary data.</text>
</comment>
<dbReference type="InterPro" id="IPR035919">
    <property type="entry name" value="EAL_sf"/>
</dbReference>
<dbReference type="Proteomes" id="UP000622552">
    <property type="component" value="Unassembled WGS sequence"/>
</dbReference>
<feature type="domain" description="EAL" evidence="3">
    <location>
        <begin position="533"/>
        <end position="776"/>
    </location>
</feature>
<dbReference type="CDD" id="cd01949">
    <property type="entry name" value="GGDEF"/>
    <property type="match status" value="1"/>
</dbReference>
<dbReference type="Pfam" id="PF00990">
    <property type="entry name" value="GGDEF"/>
    <property type="match status" value="1"/>
</dbReference>
<sequence length="804" mass="86052">MSVLAHGLALSADARIGVRLTTLAGVLCAGSLLAGLLTMRGGPRGWGARVRAVLDGLLVAGSGAYVVCLLVLGPRIAMPPVIVGAAGATVAVVCGVGMAVCLRASQPKGPVFAVAAGAGLLSAGTFAQVLWRWAALPGSRPAGLVLWLAGVGVLVAAVVRATRGEPGPGPAGHAPLPRLGTGLSMLPVAAALGATLYHLVTVGPLTVRATYAATAVAFALVGRQALTMRDARRYADELAHREAHFRSIVAGASDVTMLLDSRLDVRWLSPSAAWRLGLIERDIVARSFLELPHPEDVAAAEDVLRDILAGPGGSQTRMYARILDAAGEWRDLESMISDQRHVPQVAGLVMHCRDVTDRKHLERELAKMAYADPLTGLGNRRALLRTLHDEAGGRVCTLLTLDLDGFKNVNDVRGHDVGDAVLVEVAHRLRANLRPGDVPTRLGGDEFAVLMWSGPQTAAVVAGRLLKVLNAPYRIEDLTVFLSASIGLAGCRTANDVPQLLRNADMALRAAKRRGKNRVEEYDAEYARSMAARADMAAELRGAGERGELSLVYQPVLHLPDNRLVGVEALLRWRHPRLGVVRPAQFIPVAEESDLVEELGTWTLHQACHQLSAWLRAGHDLWASVNLSTRQLHLPEFPVHLAELLRVHRLPGYRLTLEVAEHRMARDIKGLSERIMAVRGMGVRVALDDFGAGYSSLAQLRSLPVDIVKIDKDLEPLADLVVQLGQRLGLEVIVEGIEQPEQLATMAAAGCQLAQGFLLGRPMPAEQLEALLEETFAHDVGQVDSGREMRQALPHAADPADRST</sequence>
<reference evidence="5" key="1">
    <citation type="submission" date="2020-11" db="EMBL/GenBank/DDBJ databases">
        <title>Sequencing the genomes of 1000 actinobacteria strains.</title>
        <authorList>
            <person name="Klenk H.-P."/>
        </authorList>
    </citation>
    <scope>NUCLEOTIDE SEQUENCE</scope>
    <source>
        <strain evidence="5">DSM 45356</strain>
    </source>
</reference>
<feature type="transmembrane region" description="Helical" evidence="1">
    <location>
        <begin position="52"/>
        <end position="72"/>
    </location>
</feature>
<feature type="transmembrane region" description="Helical" evidence="1">
    <location>
        <begin position="78"/>
        <end position="102"/>
    </location>
</feature>
<evidence type="ECO:0000259" key="4">
    <source>
        <dbReference type="PROSITE" id="PS50887"/>
    </source>
</evidence>
<dbReference type="PANTHER" id="PTHR44757:SF2">
    <property type="entry name" value="BIOFILM ARCHITECTURE MAINTENANCE PROTEIN MBAA"/>
    <property type="match status" value="1"/>
</dbReference>
<evidence type="ECO:0000313" key="6">
    <source>
        <dbReference type="Proteomes" id="UP000622552"/>
    </source>
</evidence>
<dbReference type="InterPro" id="IPR000014">
    <property type="entry name" value="PAS"/>
</dbReference>
<name>A0A8J7GW59_9ACTN</name>
<dbReference type="InterPro" id="IPR001633">
    <property type="entry name" value="EAL_dom"/>
</dbReference>
<feature type="transmembrane region" description="Helical" evidence="1">
    <location>
        <begin position="179"/>
        <end position="199"/>
    </location>
</feature>